<dbReference type="SUPFAM" id="SSF55347">
    <property type="entry name" value="Glyceraldehyde-3-phosphate dehydrogenase-like, C-terminal domain"/>
    <property type="match status" value="1"/>
</dbReference>
<evidence type="ECO:0000313" key="4">
    <source>
        <dbReference type="EMBL" id="SEO12479.1"/>
    </source>
</evidence>
<feature type="domain" description="Gfo/Idh/MocA-like oxidoreductase N-terminal" evidence="2">
    <location>
        <begin position="5"/>
        <end position="122"/>
    </location>
</feature>
<proteinExistence type="predicted"/>
<dbReference type="STRING" id="551995.SAMN05192574_105394"/>
<keyword evidence="1" id="KW-0560">Oxidoreductase</keyword>
<dbReference type="Pfam" id="PF22685">
    <property type="entry name" value="Gal80p_C-like"/>
    <property type="match status" value="1"/>
</dbReference>
<dbReference type="GO" id="GO:0000166">
    <property type="term" value="F:nucleotide binding"/>
    <property type="evidence" value="ECO:0007669"/>
    <property type="project" value="InterPro"/>
</dbReference>
<dbReference type="InterPro" id="IPR055080">
    <property type="entry name" value="Gal80p-like_C"/>
</dbReference>
<gene>
    <name evidence="4" type="ORF">SAMN05192574_105394</name>
</gene>
<dbReference type="InterPro" id="IPR036291">
    <property type="entry name" value="NAD(P)-bd_dom_sf"/>
</dbReference>
<dbReference type="AlphaFoldDB" id="A0A1H8M572"/>
<feature type="domain" description="Gal80p-like C-terminal" evidence="3">
    <location>
        <begin position="134"/>
        <end position="273"/>
    </location>
</feature>
<accession>A0A1H8M572</accession>
<evidence type="ECO:0000259" key="3">
    <source>
        <dbReference type="Pfam" id="PF22685"/>
    </source>
</evidence>
<reference evidence="5" key="1">
    <citation type="submission" date="2016-10" db="EMBL/GenBank/DDBJ databases">
        <authorList>
            <person name="Varghese N."/>
            <person name="Submissions S."/>
        </authorList>
    </citation>
    <scope>NUCLEOTIDE SEQUENCE [LARGE SCALE GENOMIC DNA]</scope>
    <source>
        <strain evidence="5">Gh-48</strain>
    </source>
</reference>
<keyword evidence="5" id="KW-1185">Reference proteome</keyword>
<evidence type="ECO:0000256" key="1">
    <source>
        <dbReference type="ARBA" id="ARBA00023002"/>
    </source>
</evidence>
<protein>
    <submittedName>
        <fullName evidence="4">Predicted dehydrogenase</fullName>
    </submittedName>
</protein>
<dbReference type="EMBL" id="FOCL01000005">
    <property type="protein sequence ID" value="SEO12479.1"/>
    <property type="molecule type" value="Genomic_DNA"/>
</dbReference>
<evidence type="ECO:0000259" key="2">
    <source>
        <dbReference type="Pfam" id="PF01408"/>
    </source>
</evidence>
<dbReference type="GO" id="GO:0016491">
    <property type="term" value="F:oxidoreductase activity"/>
    <property type="evidence" value="ECO:0007669"/>
    <property type="project" value="UniProtKB-KW"/>
</dbReference>
<dbReference type="PANTHER" id="PTHR43818">
    <property type="entry name" value="BCDNA.GH03377"/>
    <property type="match status" value="1"/>
</dbReference>
<dbReference type="OrthoDB" id="9781031at2"/>
<dbReference type="Gene3D" id="3.30.360.10">
    <property type="entry name" value="Dihydrodipicolinate Reductase, domain 2"/>
    <property type="match status" value="1"/>
</dbReference>
<dbReference type="SUPFAM" id="SSF51735">
    <property type="entry name" value="NAD(P)-binding Rossmann-fold domains"/>
    <property type="match status" value="1"/>
</dbReference>
<name>A0A1H8M572_9SPHI</name>
<dbReference type="Proteomes" id="UP000198942">
    <property type="component" value="Unassembled WGS sequence"/>
</dbReference>
<dbReference type="InterPro" id="IPR000683">
    <property type="entry name" value="Gfo/Idh/MocA-like_OxRdtase_N"/>
</dbReference>
<evidence type="ECO:0000313" key="5">
    <source>
        <dbReference type="Proteomes" id="UP000198942"/>
    </source>
</evidence>
<sequence>MNDQIKVGIIGVSADRGWATVAHIPAIKSLPQFKLTAISNRHSDQAIAAGKAYDVLHTYHSTDELVNSDDVDVVVVTVKVPQHKTVVEAAINAGKNIYCEWPLGNGLIEAEELAQKAKEKGIYGVVGLQSRAVPAINFIKDLIKDGYVGEVLSTTLVGSGIYYGAFIDQSTAYAMDAKNGAGMIYSTFGNSIDALCYCLGEFQELNATATTRRKTTTVVETGEEIPMTVFDQIAVTGILESGAVATAHFRGGMFKGTNFFWEINGTKGDLVITADGGHPGVFELTIKGGQDEALAVIPVPDKYFKVNMEPKQGPAYNIAENYARLASDLSEDTYLSATFEDAVIRHRMINAIEVAAATGQKQTYLK</sequence>
<organism evidence="4 5">
    <name type="scientific">Mucilaginibacter gossypiicola</name>
    <dbReference type="NCBI Taxonomy" id="551995"/>
    <lineage>
        <taxon>Bacteria</taxon>
        <taxon>Pseudomonadati</taxon>
        <taxon>Bacteroidota</taxon>
        <taxon>Sphingobacteriia</taxon>
        <taxon>Sphingobacteriales</taxon>
        <taxon>Sphingobacteriaceae</taxon>
        <taxon>Mucilaginibacter</taxon>
    </lineage>
</organism>
<dbReference type="Gene3D" id="3.40.50.720">
    <property type="entry name" value="NAD(P)-binding Rossmann-like Domain"/>
    <property type="match status" value="1"/>
</dbReference>
<dbReference type="InterPro" id="IPR050463">
    <property type="entry name" value="Gfo/Idh/MocA_oxidrdct_glycsds"/>
</dbReference>
<dbReference type="Pfam" id="PF01408">
    <property type="entry name" value="GFO_IDH_MocA"/>
    <property type="match status" value="1"/>
</dbReference>
<dbReference type="PANTHER" id="PTHR43818:SF11">
    <property type="entry name" value="BCDNA.GH03377"/>
    <property type="match status" value="1"/>
</dbReference>
<dbReference type="RefSeq" id="WP_091212253.1">
    <property type="nucleotide sequence ID" value="NZ_FOCL01000005.1"/>
</dbReference>